<dbReference type="EnsemblProtists" id="Phyra79218">
    <property type="protein sequence ID" value="Phyra79218"/>
    <property type="gene ID" value="Phyra79218"/>
</dbReference>
<dbReference type="Proteomes" id="UP000005238">
    <property type="component" value="Unassembled WGS sequence"/>
</dbReference>
<dbReference type="Pfam" id="PF01981">
    <property type="entry name" value="PTH2"/>
    <property type="match status" value="1"/>
</dbReference>
<sequence length="627" mass="69071">MLASILLAAITFAELDIASSTSLRSSGDSPRALSSAANVKHIVHFSDVHLNISESLDATESVEIKLTYGDDAPITLLTSALAFAKELMPDPDFFLYTGDHVAHGDLSEEFEAETVETNVETMAQYYATKDNDTKLDVTALIGNADTTPDYNMNVTDPETEVNPSIALISAAWEDTLSKSNLDWFNRRGYLSYDLDDKLVVLTLNTVPYSPSHSPDTTNISDPFGQFAWLNETLLELRNADKFAYVVGHIPPIIDSYSGAQMWEPEYIVIYKEIVHQFADIIKAQFFAHVHSIEFRVPLTSEQKVQQEADGAELVPLFMSAAISPIYNNNPAFMVWDFDATTYEVLDFTVYGSNVSTTQELDWRPLFKASTEYGVSSLRTSELNAFVDRAASDPTLLEQYYYNSKAQSYLQSSCVDVACQSKWLCTTQWYTTSEDFDAAMDVAWKCTAAFVLGAAAHYFVSSQVLGDASFLKTPSSSISDKEETPEPPSRSSSGSSDDWEDEGEASWVPHKMVMCVRTDLKMGKVGLPGKVAAQCCHATLGAYKRAAKRTPDAIRAWEMLGQAKVCLKVDSEEEMLALAEKAAEHGLVNYVVIDAGRTQIAPESKTVLSIGPAPLKAIDEITGHLKLM</sequence>
<dbReference type="GO" id="GO:0004045">
    <property type="term" value="F:peptidyl-tRNA hydrolase activity"/>
    <property type="evidence" value="ECO:0007669"/>
    <property type="project" value="UniProtKB-EC"/>
</dbReference>
<feature type="signal peptide" evidence="7">
    <location>
        <begin position="1"/>
        <end position="20"/>
    </location>
</feature>
<dbReference type="Pfam" id="PF00149">
    <property type="entry name" value="Metallophos"/>
    <property type="match status" value="1"/>
</dbReference>
<evidence type="ECO:0000256" key="4">
    <source>
        <dbReference type="ARBA" id="ARBA00038050"/>
    </source>
</evidence>
<organism evidence="9 10">
    <name type="scientific">Phytophthora ramorum</name>
    <name type="common">Sudden oak death agent</name>
    <dbReference type="NCBI Taxonomy" id="164328"/>
    <lineage>
        <taxon>Eukaryota</taxon>
        <taxon>Sar</taxon>
        <taxon>Stramenopiles</taxon>
        <taxon>Oomycota</taxon>
        <taxon>Peronosporomycetes</taxon>
        <taxon>Peronosporales</taxon>
        <taxon>Peronosporaceae</taxon>
        <taxon>Phytophthora</taxon>
    </lineage>
</organism>
<dbReference type="Gene3D" id="3.40.1490.10">
    <property type="entry name" value="Bit1"/>
    <property type="match status" value="1"/>
</dbReference>
<evidence type="ECO:0000256" key="7">
    <source>
        <dbReference type="SAM" id="SignalP"/>
    </source>
</evidence>
<comment type="similarity">
    <text evidence="4">Belongs to the PTH2 family.</text>
</comment>
<dbReference type="InterPro" id="IPR002833">
    <property type="entry name" value="PTH2"/>
</dbReference>
<dbReference type="InterPro" id="IPR004843">
    <property type="entry name" value="Calcineurin-like_PHP"/>
</dbReference>
<dbReference type="Gene3D" id="3.60.21.10">
    <property type="match status" value="1"/>
</dbReference>
<evidence type="ECO:0000313" key="10">
    <source>
        <dbReference type="Proteomes" id="UP000005238"/>
    </source>
</evidence>
<dbReference type="InParanoid" id="H3GQW4"/>
<dbReference type="AlphaFoldDB" id="H3GQW4"/>
<dbReference type="HOGENOM" id="CLU_034162_0_0_1"/>
<dbReference type="STRING" id="164328.H3GQW4"/>
<dbReference type="NCBIfam" id="TIGR00283">
    <property type="entry name" value="arch_pth2"/>
    <property type="match status" value="1"/>
</dbReference>
<dbReference type="EMBL" id="DS566035">
    <property type="status" value="NOT_ANNOTATED_CDS"/>
    <property type="molecule type" value="Genomic_DNA"/>
</dbReference>
<accession>H3GQW4</accession>
<keyword evidence="10" id="KW-1185">Reference proteome</keyword>
<reference evidence="10" key="1">
    <citation type="journal article" date="2006" name="Science">
        <title>Phytophthora genome sequences uncover evolutionary origins and mechanisms of pathogenesis.</title>
        <authorList>
            <person name="Tyler B.M."/>
            <person name="Tripathy S."/>
            <person name="Zhang X."/>
            <person name="Dehal P."/>
            <person name="Jiang R.H."/>
            <person name="Aerts A."/>
            <person name="Arredondo F.D."/>
            <person name="Baxter L."/>
            <person name="Bensasson D."/>
            <person name="Beynon J.L."/>
            <person name="Chapman J."/>
            <person name="Damasceno C.M."/>
            <person name="Dorrance A.E."/>
            <person name="Dou D."/>
            <person name="Dickerman A.W."/>
            <person name="Dubchak I.L."/>
            <person name="Garbelotto M."/>
            <person name="Gijzen M."/>
            <person name="Gordon S.G."/>
            <person name="Govers F."/>
            <person name="Grunwald N.J."/>
            <person name="Huang W."/>
            <person name="Ivors K.L."/>
            <person name="Jones R.W."/>
            <person name="Kamoun S."/>
            <person name="Krampis K."/>
            <person name="Lamour K.H."/>
            <person name="Lee M.K."/>
            <person name="McDonald W.H."/>
            <person name="Medina M."/>
            <person name="Meijer H.J."/>
            <person name="Nordberg E.K."/>
            <person name="Maclean D.J."/>
            <person name="Ospina-Giraldo M.D."/>
            <person name="Morris P.F."/>
            <person name="Phuntumart V."/>
            <person name="Putnam N.H."/>
            <person name="Rash S."/>
            <person name="Rose J.K."/>
            <person name="Sakihama Y."/>
            <person name="Salamov A.A."/>
            <person name="Savidor A."/>
            <person name="Scheuring C.F."/>
            <person name="Smith B.M."/>
            <person name="Sobral B.W."/>
            <person name="Terry A."/>
            <person name="Torto-Alalibo T.A."/>
            <person name="Win J."/>
            <person name="Xu Z."/>
            <person name="Zhang H."/>
            <person name="Grigoriev I.V."/>
            <person name="Rokhsar D.S."/>
            <person name="Boore J.L."/>
        </authorList>
    </citation>
    <scope>NUCLEOTIDE SEQUENCE [LARGE SCALE GENOMIC DNA]</scope>
    <source>
        <strain evidence="10">Pr102</strain>
    </source>
</reference>
<dbReference type="FunFam" id="3.60.21.10:FF:000242">
    <property type="entry name" value="Uncharacterized protein"/>
    <property type="match status" value="1"/>
</dbReference>
<dbReference type="InterPro" id="IPR023476">
    <property type="entry name" value="Pep_tRNA_hydro_II_dom_sf"/>
</dbReference>
<dbReference type="InterPro" id="IPR029052">
    <property type="entry name" value="Metallo-depent_PP-like"/>
</dbReference>
<keyword evidence="3" id="KW-0325">Glycoprotein</keyword>
<dbReference type="VEuPathDB" id="FungiDB:KRP23_2522"/>
<name>H3GQW4_PHYRM</name>
<feature type="domain" description="Calcineurin-like phosphoesterase" evidence="8">
    <location>
        <begin position="41"/>
        <end position="290"/>
    </location>
</feature>
<evidence type="ECO:0000313" key="9">
    <source>
        <dbReference type="EnsemblProtists" id="Phyra79218"/>
    </source>
</evidence>
<dbReference type="eggNOG" id="KOG3282">
    <property type="taxonomic scope" value="Eukaryota"/>
</dbReference>
<evidence type="ECO:0000256" key="6">
    <source>
        <dbReference type="SAM" id="MobiDB-lite"/>
    </source>
</evidence>
<keyword evidence="7" id="KW-0732">Signal</keyword>
<dbReference type="EC" id="3.1.1.29" evidence="1"/>
<comment type="catalytic activity">
    <reaction evidence="5">
        <text>an N-acyl-L-alpha-aminoacyl-tRNA + H2O = an N-acyl-L-amino acid + a tRNA + H(+)</text>
        <dbReference type="Rhea" id="RHEA:54448"/>
        <dbReference type="Rhea" id="RHEA-COMP:10123"/>
        <dbReference type="Rhea" id="RHEA-COMP:13883"/>
        <dbReference type="ChEBI" id="CHEBI:15377"/>
        <dbReference type="ChEBI" id="CHEBI:15378"/>
        <dbReference type="ChEBI" id="CHEBI:59874"/>
        <dbReference type="ChEBI" id="CHEBI:78442"/>
        <dbReference type="ChEBI" id="CHEBI:138191"/>
        <dbReference type="EC" id="3.1.1.29"/>
    </reaction>
</comment>
<dbReference type="PANTHER" id="PTHR10340:SF57">
    <property type="entry name" value="METALLOPHOS DOMAIN-CONTAINING PROTEIN"/>
    <property type="match status" value="1"/>
</dbReference>
<evidence type="ECO:0000256" key="5">
    <source>
        <dbReference type="ARBA" id="ARBA00048707"/>
    </source>
</evidence>
<evidence type="ECO:0000259" key="8">
    <source>
        <dbReference type="Pfam" id="PF00149"/>
    </source>
</evidence>
<dbReference type="eggNOG" id="KOG3770">
    <property type="taxonomic scope" value="Eukaryota"/>
</dbReference>
<evidence type="ECO:0000256" key="2">
    <source>
        <dbReference type="ARBA" id="ARBA00022801"/>
    </source>
</evidence>
<dbReference type="SUPFAM" id="SSF102462">
    <property type="entry name" value="Peptidyl-tRNA hydrolase II"/>
    <property type="match status" value="1"/>
</dbReference>
<dbReference type="PANTHER" id="PTHR10340">
    <property type="entry name" value="SPHINGOMYELIN PHOSPHODIESTERASE"/>
    <property type="match status" value="1"/>
</dbReference>
<dbReference type="OMA" id="WYTTSED"/>
<proteinExistence type="inferred from homology"/>
<evidence type="ECO:0000256" key="3">
    <source>
        <dbReference type="ARBA" id="ARBA00023180"/>
    </source>
</evidence>
<protein>
    <recommendedName>
        <fullName evidence="1">peptidyl-tRNA hydrolase</fullName>
        <ecNumber evidence="1">3.1.1.29</ecNumber>
    </recommendedName>
</protein>
<dbReference type="CDD" id="cd02430">
    <property type="entry name" value="PTH2"/>
    <property type="match status" value="1"/>
</dbReference>
<keyword evidence="2" id="KW-0378">Hydrolase</keyword>
<reference evidence="9" key="2">
    <citation type="submission" date="2015-06" db="UniProtKB">
        <authorList>
            <consortium name="EnsemblProtists"/>
        </authorList>
    </citation>
    <scope>IDENTIFICATION</scope>
    <source>
        <strain evidence="9">Pr102</strain>
    </source>
</reference>
<dbReference type="VEuPathDB" id="FungiDB:KRP22_7621"/>
<evidence type="ECO:0000256" key="1">
    <source>
        <dbReference type="ARBA" id="ARBA00013260"/>
    </source>
</evidence>
<dbReference type="SUPFAM" id="SSF56300">
    <property type="entry name" value="Metallo-dependent phosphatases"/>
    <property type="match status" value="1"/>
</dbReference>
<feature type="region of interest" description="Disordered" evidence="6">
    <location>
        <begin position="474"/>
        <end position="503"/>
    </location>
</feature>
<dbReference type="FunFam" id="3.40.1490.10:FF:000002">
    <property type="entry name" value="Peptidyl-tRNA hydrolase 2, mitochondrial"/>
    <property type="match status" value="1"/>
</dbReference>
<dbReference type="GO" id="GO:0005576">
    <property type="term" value="C:extracellular region"/>
    <property type="evidence" value="ECO:0007669"/>
    <property type="project" value="UniProtKB-SubCell"/>
</dbReference>
<feature type="chain" id="PRO_5003586509" description="peptidyl-tRNA hydrolase" evidence="7">
    <location>
        <begin position="21"/>
        <end position="627"/>
    </location>
</feature>